<dbReference type="OrthoDB" id="1921208at2759"/>
<feature type="domain" description="Cupin type-1" evidence="7">
    <location>
        <begin position="82"/>
        <end position="236"/>
    </location>
</feature>
<dbReference type="CDD" id="cd02241">
    <property type="entry name" value="cupin_OxOx"/>
    <property type="match status" value="1"/>
</dbReference>
<gene>
    <name evidence="8" type="ORF">NA57DRAFT_73686</name>
</gene>
<dbReference type="Gene3D" id="2.60.120.10">
    <property type="entry name" value="Jelly Rolls"/>
    <property type="match status" value="1"/>
</dbReference>
<evidence type="ECO:0000256" key="4">
    <source>
        <dbReference type="ARBA" id="ARBA00022723"/>
    </source>
</evidence>
<dbReference type="AlphaFoldDB" id="A0A9P4IN32"/>
<dbReference type="GO" id="GO:0005576">
    <property type="term" value="C:extracellular region"/>
    <property type="evidence" value="ECO:0007669"/>
    <property type="project" value="UniProtKB-SubCell"/>
</dbReference>
<comment type="subcellular location">
    <subcellularLocation>
        <location evidence="1">Secreted</location>
    </subcellularLocation>
</comment>
<dbReference type="InterPro" id="IPR006045">
    <property type="entry name" value="Cupin_1"/>
</dbReference>
<accession>A0A9P4IN32</accession>
<dbReference type="GO" id="GO:0030145">
    <property type="term" value="F:manganese ion binding"/>
    <property type="evidence" value="ECO:0007669"/>
    <property type="project" value="InterPro"/>
</dbReference>
<keyword evidence="4" id="KW-0479">Metal-binding</keyword>
<keyword evidence="5" id="KW-0464">Manganese</keyword>
<keyword evidence="9" id="KW-1185">Reference proteome</keyword>
<name>A0A9P4IN32_9PEZI</name>
<dbReference type="InterPro" id="IPR019780">
    <property type="entry name" value="Germin_Mn-BS"/>
</dbReference>
<evidence type="ECO:0000256" key="5">
    <source>
        <dbReference type="ARBA" id="ARBA00023211"/>
    </source>
</evidence>
<dbReference type="Proteomes" id="UP000799772">
    <property type="component" value="Unassembled WGS sequence"/>
</dbReference>
<organism evidence="8 9">
    <name type="scientific">Rhizodiscina lignyota</name>
    <dbReference type="NCBI Taxonomy" id="1504668"/>
    <lineage>
        <taxon>Eukaryota</taxon>
        <taxon>Fungi</taxon>
        <taxon>Dikarya</taxon>
        <taxon>Ascomycota</taxon>
        <taxon>Pezizomycotina</taxon>
        <taxon>Dothideomycetes</taxon>
        <taxon>Pleosporomycetidae</taxon>
        <taxon>Aulographales</taxon>
        <taxon>Rhizodiscinaceae</taxon>
        <taxon>Rhizodiscina</taxon>
    </lineage>
</organism>
<dbReference type="SMART" id="SM00835">
    <property type="entry name" value="Cupin_1"/>
    <property type="match status" value="1"/>
</dbReference>
<feature type="chain" id="PRO_5040476168" evidence="6">
    <location>
        <begin position="21"/>
        <end position="264"/>
    </location>
</feature>
<dbReference type="PRINTS" id="PR00325">
    <property type="entry name" value="GERMIN"/>
</dbReference>
<evidence type="ECO:0000313" key="8">
    <source>
        <dbReference type="EMBL" id="KAF2102255.1"/>
    </source>
</evidence>
<feature type="signal peptide" evidence="6">
    <location>
        <begin position="1"/>
        <end position="20"/>
    </location>
</feature>
<evidence type="ECO:0000256" key="6">
    <source>
        <dbReference type="SAM" id="SignalP"/>
    </source>
</evidence>
<protein>
    <submittedName>
        <fullName evidence="8">RmlC-like cupin</fullName>
    </submittedName>
</protein>
<dbReference type="Pfam" id="PF00190">
    <property type="entry name" value="Cupin_1"/>
    <property type="match status" value="1"/>
</dbReference>
<sequence length="264" mass="27731">MSPTIAKILLAALAATAVQAAPQMKPAGPAAAAPAPNANADLLKELALTSTAVERFQTLLVGDDGELLEGEALRARTVFDFKKAAKPNPGAKGGATAGADVSSFPILKDLGISTTLGFLDACGMNTAHVHPRATEMLTVVEGEIDTGMILENKILAPGKGTGEVTTHLKKFQGTVFPQGSIHYQVNTECHPAVFVANLNAEDPGTNQIAQGFFGLDADVVEATLGFPRHIDGKDIEKFRAQIPANVALGIEQCLRKCKIPKNKW</sequence>
<dbReference type="InterPro" id="IPR011051">
    <property type="entry name" value="RmlC_Cupin_sf"/>
</dbReference>
<comment type="caution">
    <text evidence="8">The sequence shown here is derived from an EMBL/GenBank/DDBJ whole genome shotgun (WGS) entry which is preliminary data.</text>
</comment>
<evidence type="ECO:0000313" key="9">
    <source>
        <dbReference type="Proteomes" id="UP000799772"/>
    </source>
</evidence>
<dbReference type="InterPro" id="IPR014710">
    <property type="entry name" value="RmlC-like_jellyroll"/>
</dbReference>
<reference evidence="8" key="1">
    <citation type="journal article" date="2020" name="Stud. Mycol.">
        <title>101 Dothideomycetes genomes: a test case for predicting lifestyles and emergence of pathogens.</title>
        <authorList>
            <person name="Haridas S."/>
            <person name="Albert R."/>
            <person name="Binder M."/>
            <person name="Bloem J."/>
            <person name="Labutti K."/>
            <person name="Salamov A."/>
            <person name="Andreopoulos B."/>
            <person name="Baker S."/>
            <person name="Barry K."/>
            <person name="Bills G."/>
            <person name="Bluhm B."/>
            <person name="Cannon C."/>
            <person name="Castanera R."/>
            <person name="Culley D."/>
            <person name="Daum C."/>
            <person name="Ezra D."/>
            <person name="Gonzalez J."/>
            <person name="Henrissat B."/>
            <person name="Kuo A."/>
            <person name="Liang C."/>
            <person name="Lipzen A."/>
            <person name="Lutzoni F."/>
            <person name="Magnuson J."/>
            <person name="Mondo S."/>
            <person name="Nolan M."/>
            <person name="Ohm R."/>
            <person name="Pangilinan J."/>
            <person name="Park H.-J."/>
            <person name="Ramirez L."/>
            <person name="Alfaro M."/>
            <person name="Sun H."/>
            <person name="Tritt A."/>
            <person name="Yoshinaga Y."/>
            <person name="Zwiers L.-H."/>
            <person name="Turgeon B."/>
            <person name="Goodwin S."/>
            <person name="Spatafora J."/>
            <person name="Crous P."/>
            <person name="Grigoriev I."/>
        </authorList>
    </citation>
    <scope>NUCLEOTIDE SEQUENCE</scope>
    <source>
        <strain evidence="8">CBS 133067</strain>
    </source>
</reference>
<evidence type="ECO:0000256" key="1">
    <source>
        <dbReference type="ARBA" id="ARBA00004613"/>
    </source>
</evidence>
<evidence type="ECO:0000256" key="2">
    <source>
        <dbReference type="ARBA" id="ARBA00007456"/>
    </source>
</evidence>
<proteinExistence type="inferred from homology"/>
<evidence type="ECO:0000259" key="7">
    <source>
        <dbReference type="SMART" id="SM00835"/>
    </source>
</evidence>
<dbReference type="EMBL" id="ML978123">
    <property type="protein sequence ID" value="KAF2102255.1"/>
    <property type="molecule type" value="Genomic_DNA"/>
</dbReference>
<dbReference type="SUPFAM" id="SSF51182">
    <property type="entry name" value="RmlC-like cupins"/>
    <property type="match status" value="1"/>
</dbReference>
<dbReference type="PROSITE" id="PS00725">
    <property type="entry name" value="GERMIN"/>
    <property type="match status" value="1"/>
</dbReference>
<keyword evidence="3" id="KW-0964">Secreted</keyword>
<keyword evidence="6" id="KW-0732">Signal</keyword>
<dbReference type="PANTHER" id="PTHR31238">
    <property type="entry name" value="GERMIN-LIKE PROTEIN SUBFAMILY 3 MEMBER 3"/>
    <property type="match status" value="1"/>
</dbReference>
<dbReference type="InterPro" id="IPR001929">
    <property type="entry name" value="Germin"/>
</dbReference>
<comment type="similarity">
    <text evidence="2">Belongs to the germin family.</text>
</comment>
<evidence type="ECO:0000256" key="3">
    <source>
        <dbReference type="ARBA" id="ARBA00022525"/>
    </source>
</evidence>